<reference evidence="2" key="2">
    <citation type="submission" date="2020-01" db="EMBL/GenBank/DDBJ databases">
        <authorList>
            <person name="Campanaro S."/>
        </authorList>
    </citation>
    <scope>NUCLEOTIDE SEQUENCE</scope>
    <source>
        <strain evidence="2">AS06rmzACSIP_7</strain>
    </source>
</reference>
<organism evidence="2 3">
    <name type="scientific">Syntrophorhabdus aromaticivorans</name>
    <dbReference type="NCBI Taxonomy" id="328301"/>
    <lineage>
        <taxon>Bacteria</taxon>
        <taxon>Pseudomonadati</taxon>
        <taxon>Thermodesulfobacteriota</taxon>
        <taxon>Syntrophorhabdia</taxon>
        <taxon>Syntrophorhabdales</taxon>
        <taxon>Syntrophorhabdaceae</taxon>
        <taxon>Syntrophorhabdus</taxon>
    </lineage>
</organism>
<dbReference type="AlphaFoldDB" id="A0A971S0T7"/>
<dbReference type="PANTHER" id="PTHR45036">
    <property type="entry name" value="METHYLTRANSFERASE LIKE 7B"/>
    <property type="match status" value="1"/>
</dbReference>
<reference evidence="2" key="1">
    <citation type="journal article" date="2020" name="Biotechnol. Biofuels">
        <title>New insights from the biogas microbiome by comprehensive genome-resolved metagenomics of nearly 1600 species originating from multiple anaerobic digesters.</title>
        <authorList>
            <person name="Campanaro S."/>
            <person name="Treu L."/>
            <person name="Rodriguez-R L.M."/>
            <person name="Kovalovszki A."/>
            <person name="Ziels R.M."/>
            <person name="Maus I."/>
            <person name="Zhu X."/>
            <person name="Kougias P.G."/>
            <person name="Basile A."/>
            <person name="Luo G."/>
            <person name="Schluter A."/>
            <person name="Konstantinidis K.T."/>
            <person name="Angelidaki I."/>
        </authorList>
    </citation>
    <scope>NUCLEOTIDE SEQUENCE</scope>
    <source>
        <strain evidence="2">AS06rmzACSIP_7</strain>
    </source>
</reference>
<evidence type="ECO:0000313" key="3">
    <source>
        <dbReference type="Proteomes" id="UP000777265"/>
    </source>
</evidence>
<dbReference type="SUPFAM" id="SSF53335">
    <property type="entry name" value="S-adenosyl-L-methionine-dependent methyltransferases"/>
    <property type="match status" value="1"/>
</dbReference>
<sequence>MSWYNEKILPHLIDHVSSIEPLMKQRERVVPLASGRVLEVGFGTGLNMAYYDRARVEKVFALDPFMHLPERTAERIARSGLDVELVQAGAESIPFEDKTFDTVLMTYTLCSIPQPEAALSEIRRVLKTGGRLVFCEHGLAPEPNVRRWQHALNPCWKSISGGCHLDRNVPALLKGASFGLEGLRTGYISTISVVSFNYWGEALRQN</sequence>
<dbReference type="GO" id="GO:0008757">
    <property type="term" value="F:S-adenosylmethionine-dependent methyltransferase activity"/>
    <property type="evidence" value="ECO:0007669"/>
    <property type="project" value="InterPro"/>
</dbReference>
<evidence type="ECO:0000313" key="2">
    <source>
        <dbReference type="EMBL" id="NLW35720.1"/>
    </source>
</evidence>
<dbReference type="InterPro" id="IPR013216">
    <property type="entry name" value="Methyltransf_11"/>
</dbReference>
<protein>
    <submittedName>
        <fullName evidence="2">Class I SAM-dependent methyltransferase</fullName>
    </submittedName>
</protein>
<comment type="caution">
    <text evidence="2">The sequence shown here is derived from an EMBL/GenBank/DDBJ whole genome shotgun (WGS) entry which is preliminary data.</text>
</comment>
<dbReference type="InterPro" id="IPR029063">
    <property type="entry name" value="SAM-dependent_MTases_sf"/>
</dbReference>
<keyword evidence="2" id="KW-0808">Transferase</keyword>
<dbReference type="Gene3D" id="3.40.50.150">
    <property type="entry name" value="Vaccinia Virus protein VP39"/>
    <property type="match status" value="1"/>
</dbReference>
<dbReference type="CDD" id="cd02440">
    <property type="entry name" value="AdoMet_MTases"/>
    <property type="match status" value="1"/>
</dbReference>
<evidence type="ECO:0000259" key="1">
    <source>
        <dbReference type="Pfam" id="PF08241"/>
    </source>
</evidence>
<name>A0A971S0T7_9BACT</name>
<dbReference type="InterPro" id="IPR052356">
    <property type="entry name" value="Thiol_S-MT"/>
</dbReference>
<proteinExistence type="predicted"/>
<dbReference type="Proteomes" id="UP000777265">
    <property type="component" value="Unassembled WGS sequence"/>
</dbReference>
<dbReference type="Pfam" id="PF08241">
    <property type="entry name" value="Methyltransf_11"/>
    <property type="match status" value="1"/>
</dbReference>
<dbReference type="PANTHER" id="PTHR45036:SF1">
    <property type="entry name" value="METHYLTRANSFERASE LIKE 7A"/>
    <property type="match status" value="1"/>
</dbReference>
<keyword evidence="2" id="KW-0489">Methyltransferase</keyword>
<dbReference type="GO" id="GO:0032259">
    <property type="term" value="P:methylation"/>
    <property type="evidence" value="ECO:0007669"/>
    <property type="project" value="UniProtKB-KW"/>
</dbReference>
<dbReference type="EMBL" id="JAAYEE010000166">
    <property type="protein sequence ID" value="NLW35720.1"/>
    <property type="molecule type" value="Genomic_DNA"/>
</dbReference>
<feature type="domain" description="Methyltransferase type 11" evidence="1">
    <location>
        <begin position="38"/>
        <end position="134"/>
    </location>
</feature>
<accession>A0A971S0T7</accession>
<gene>
    <name evidence="2" type="ORF">GXY80_09610</name>
</gene>